<evidence type="ECO:0000313" key="3">
    <source>
        <dbReference type="EMBL" id="KAB0802723.1"/>
    </source>
</evidence>
<keyword evidence="4" id="KW-1185">Reference proteome</keyword>
<dbReference type="InParanoid" id="A0A1Y1JU69"/>
<sequence>MTDTFKVNIKIRRFDLNDKPEFEVKQIDINPNLDYNSLRQFLYSYFGLKEEDDKVIKIRNQNLILVPLTNLTEVNSSDNFFIIDIAKIQDTTRSTVNLQDAYLDAVRQKIKNMESRVAKVESLMPQIQLRRQAHMEETVQNMSTRVAFLNKRIDDLTPPQWKSKMPVTIS</sequence>
<evidence type="ECO:0000313" key="1">
    <source>
        <dbReference type="EMBL" id="JAV52842.1"/>
    </source>
</evidence>
<name>A0A1Y1JU69_PHOPY</name>
<accession>A0A1Y1JU69</accession>
<protein>
    <submittedName>
        <fullName evidence="1">Uncharacterized protein</fullName>
    </submittedName>
</protein>
<reference evidence="2 4" key="2">
    <citation type="journal article" date="2018" name="Elife">
        <title>Firefly genomes illuminate parallel origins of bioluminescence in beetles.</title>
        <authorList>
            <person name="Fallon T.R."/>
            <person name="Lower S.E."/>
            <person name="Chang C.H."/>
            <person name="Bessho-Uehara M."/>
            <person name="Martin G.J."/>
            <person name="Bewick A.J."/>
            <person name="Behringer M."/>
            <person name="Debat H.J."/>
            <person name="Wong I."/>
            <person name="Day J.C."/>
            <person name="Suvorov A."/>
            <person name="Silva C.J."/>
            <person name="Stanger-Hall K.F."/>
            <person name="Hall D.W."/>
            <person name="Schmitz R.J."/>
            <person name="Nelson D.R."/>
            <person name="Lewis S.M."/>
            <person name="Shigenobu S."/>
            <person name="Bybee S.M."/>
            <person name="Larracuente A.M."/>
            <person name="Oba Y."/>
            <person name="Weng J.K."/>
        </authorList>
    </citation>
    <scope>NUCLEOTIDE SEQUENCE [LARGE SCALE GENOMIC DNA]</scope>
    <source>
        <strain evidence="2">1611_PpyrPB1</strain>
        <tissue evidence="2">Whole body</tissue>
    </source>
</reference>
<dbReference type="EMBL" id="GEZM01100610">
    <property type="protein sequence ID" value="JAV52842.1"/>
    <property type="molecule type" value="Transcribed_RNA"/>
</dbReference>
<organism evidence="1">
    <name type="scientific">Photinus pyralis</name>
    <name type="common">Common eastern firefly</name>
    <name type="synonym">Lampyris pyralis</name>
    <dbReference type="NCBI Taxonomy" id="7054"/>
    <lineage>
        <taxon>Eukaryota</taxon>
        <taxon>Metazoa</taxon>
        <taxon>Ecdysozoa</taxon>
        <taxon>Arthropoda</taxon>
        <taxon>Hexapoda</taxon>
        <taxon>Insecta</taxon>
        <taxon>Pterygota</taxon>
        <taxon>Neoptera</taxon>
        <taxon>Endopterygota</taxon>
        <taxon>Coleoptera</taxon>
        <taxon>Polyphaga</taxon>
        <taxon>Elateriformia</taxon>
        <taxon>Elateroidea</taxon>
        <taxon>Lampyridae</taxon>
        <taxon>Lampyrinae</taxon>
        <taxon>Photinus</taxon>
    </lineage>
</organism>
<reference evidence="2" key="3">
    <citation type="submission" date="2019-08" db="EMBL/GenBank/DDBJ databases">
        <authorList>
            <consortium name="Photinus pyralis genome working group"/>
            <person name="Fallon T.R."/>
            <person name="Sander Lower S.E."/>
            <person name="Weng J.-K."/>
        </authorList>
    </citation>
    <scope>NUCLEOTIDE SEQUENCE</scope>
    <source>
        <strain evidence="2">1611_PpyrPB1</strain>
        <tissue evidence="2">Whole body</tissue>
    </source>
</reference>
<dbReference type="EMBL" id="VVIM01000002">
    <property type="protein sequence ID" value="KAB0802720.1"/>
    <property type="molecule type" value="Genomic_DNA"/>
</dbReference>
<evidence type="ECO:0000313" key="4">
    <source>
        <dbReference type="Proteomes" id="UP000327044"/>
    </source>
</evidence>
<proteinExistence type="predicted"/>
<dbReference type="Proteomes" id="UP000327044">
    <property type="component" value="Unassembled WGS sequence"/>
</dbReference>
<reference evidence="1" key="1">
    <citation type="journal article" date="2016" name="Sci. Rep.">
        <title>Molecular characterization of firefly nuptial gifts: a multi-omics approach sheds light on postcopulatory sexual selection.</title>
        <authorList>
            <person name="Al-Wathiqui N."/>
            <person name="Fallon T.R."/>
            <person name="South A."/>
            <person name="Weng J.K."/>
            <person name="Lewis S.M."/>
        </authorList>
    </citation>
    <scope>NUCLEOTIDE SEQUENCE</scope>
</reference>
<dbReference type="AlphaFoldDB" id="A0A1Y1JU69"/>
<dbReference type="OrthoDB" id="7659889at2759"/>
<gene>
    <name evidence="2" type="ORF">PPYR_04906</name>
    <name evidence="3" type="ORF">PPYR_04909</name>
</gene>
<dbReference type="EMBL" id="VVIM01000002">
    <property type="protein sequence ID" value="KAB0802723.1"/>
    <property type="molecule type" value="Genomic_DNA"/>
</dbReference>
<evidence type="ECO:0000313" key="2">
    <source>
        <dbReference type="EMBL" id="KAB0802720.1"/>
    </source>
</evidence>